<feature type="domain" description="Damage-control phosphatase ARMT1-like metal-binding" evidence="1">
    <location>
        <begin position="5"/>
        <end position="279"/>
    </location>
</feature>
<dbReference type="Proteomes" id="UP000006556">
    <property type="component" value="Chromosome"/>
</dbReference>
<dbReference type="KEGG" id="pth:PTH_0661"/>
<evidence type="ECO:0000259" key="1">
    <source>
        <dbReference type="Pfam" id="PF01937"/>
    </source>
</evidence>
<dbReference type="Gene3D" id="3.40.50.10880">
    <property type="entry name" value="Uncharacterised protein PF01937, DUF89, domain 3"/>
    <property type="match status" value="1"/>
</dbReference>
<protein>
    <submittedName>
        <fullName evidence="2">Uncharacterized conserved protein</fullName>
    </submittedName>
</protein>
<dbReference type="InterPro" id="IPR014444">
    <property type="entry name" value="PH1575-like"/>
</dbReference>
<gene>
    <name evidence="2" type="ordered locus">PTH_0661</name>
</gene>
<dbReference type="eggNOG" id="COG1578">
    <property type="taxonomic scope" value="Bacteria"/>
</dbReference>
<dbReference type="Pfam" id="PF01937">
    <property type="entry name" value="ARMT1-like_dom"/>
    <property type="match status" value="1"/>
</dbReference>
<name>A5D4I2_PELTS</name>
<reference evidence="3" key="1">
    <citation type="journal article" date="2008" name="Genome Res.">
        <title>The genome of Pelotomaculum thermopropionicum reveals niche-associated evolution in anaerobic microbiota.</title>
        <authorList>
            <person name="Kosaka T."/>
            <person name="Kato S."/>
            <person name="Shimoyama T."/>
            <person name="Ishii S."/>
            <person name="Abe T."/>
            <person name="Watanabe K."/>
        </authorList>
    </citation>
    <scope>NUCLEOTIDE SEQUENCE [LARGE SCALE GENOMIC DNA]</scope>
    <source>
        <strain evidence="3">DSM 13744 / JCM 10971 / SI</strain>
    </source>
</reference>
<dbReference type="HOGENOM" id="CLU_071520_0_0_9"/>
<dbReference type="STRING" id="370438.PTH_0661"/>
<proteinExistence type="predicted"/>
<dbReference type="EMBL" id="AP009389">
    <property type="protein sequence ID" value="BAF58842.1"/>
    <property type="molecule type" value="Genomic_DNA"/>
</dbReference>
<dbReference type="InterPro" id="IPR036075">
    <property type="entry name" value="ARMT-1-like_metal-bd_sf"/>
</dbReference>
<sequence>MQSFVECVYCYLKQAVTCMSIAGTDEDRQHRILFELMDEIKALDRSRTPAENSTEVLLKLYKLLGNEDPYREVKRKSNLLALEWYPLLKDMLKRSEDRLYDALRISVAGNVIDLGINKSFDLGASLKHSLGAGFARDDYALFAEKLAGEDEVILVGDNAGEIVFDRLLAEELAARGKKVTCIVKGGPILNDATMEDAVQAGMDKVARVVTTGSNFLGVPLERVSGEVRKMLAGAGLVISKGQANFESLEHERGTAGRVFFLLKIKCECVARVAGANFGDVVFFTRQGGV</sequence>
<dbReference type="PIRSF" id="PIRSF006593">
    <property type="entry name" value="UCP006593"/>
    <property type="match status" value="1"/>
</dbReference>
<dbReference type="Gene3D" id="1.10.285.20">
    <property type="entry name" value="Uncharacterised protein PF01937, DUF89, domain 2"/>
    <property type="match status" value="1"/>
</dbReference>
<dbReference type="SUPFAM" id="SSF111321">
    <property type="entry name" value="AF1104-like"/>
    <property type="match status" value="1"/>
</dbReference>
<organism evidence="2 3">
    <name type="scientific">Pelotomaculum thermopropionicum (strain DSM 13744 / JCM 10971 / SI)</name>
    <dbReference type="NCBI Taxonomy" id="370438"/>
    <lineage>
        <taxon>Bacteria</taxon>
        <taxon>Bacillati</taxon>
        <taxon>Bacillota</taxon>
        <taxon>Clostridia</taxon>
        <taxon>Eubacteriales</taxon>
        <taxon>Desulfotomaculaceae</taxon>
        <taxon>Pelotomaculum</taxon>
    </lineage>
</organism>
<dbReference type="AlphaFoldDB" id="A5D4I2"/>
<evidence type="ECO:0000313" key="3">
    <source>
        <dbReference type="Proteomes" id="UP000006556"/>
    </source>
</evidence>
<keyword evidence="3" id="KW-1185">Reference proteome</keyword>
<accession>A5D4I2</accession>
<evidence type="ECO:0000313" key="2">
    <source>
        <dbReference type="EMBL" id="BAF58842.1"/>
    </source>
</evidence>
<dbReference type="InterPro" id="IPR002791">
    <property type="entry name" value="ARMT1-like_metal-bd"/>
</dbReference>